<feature type="compositionally biased region" description="Polar residues" evidence="19">
    <location>
        <begin position="437"/>
        <end position="453"/>
    </location>
</feature>
<comment type="catalytic activity">
    <reaction evidence="1 18">
        <text>S-ubiquitinyl-[E2 ubiquitin-conjugating enzyme]-L-cysteine + [acceptor protein]-L-lysine = [E2 ubiquitin-conjugating enzyme]-L-cysteine + N(6)-ubiquitinyl-[acceptor protein]-L-lysine.</text>
        <dbReference type="EC" id="2.3.2.27"/>
    </reaction>
</comment>
<dbReference type="OrthoDB" id="9049620at2759"/>
<feature type="compositionally biased region" description="Polar residues" evidence="19">
    <location>
        <begin position="190"/>
        <end position="204"/>
    </location>
</feature>
<dbReference type="GO" id="GO:0008270">
    <property type="term" value="F:zinc ion binding"/>
    <property type="evidence" value="ECO:0007669"/>
    <property type="project" value="UniProtKB-KW"/>
</dbReference>
<evidence type="ECO:0000256" key="14">
    <source>
        <dbReference type="ARBA" id="ARBA00023204"/>
    </source>
</evidence>
<dbReference type="Proteomes" id="UP000799770">
    <property type="component" value="Unassembled WGS sequence"/>
</dbReference>
<dbReference type="EMBL" id="ML977312">
    <property type="protein sequence ID" value="KAF2121445.1"/>
    <property type="molecule type" value="Genomic_DNA"/>
</dbReference>
<evidence type="ECO:0000259" key="22">
    <source>
        <dbReference type="PROSITE" id="PS51908"/>
    </source>
</evidence>
<sequence length="475" mass="52989">MDSSFDLPDSTDWIATSLPSFEPLEASLRCEVCKEFYNNPVITQCAHTFCSICIRRCITADGKCPACKSGVSSERLVPNIAVREIVKKFQEARPKALDLARHKHDETSDSPSAKKRKLDDTDLEQSEGGRQTRSRRTKSSRRGDGLQGAPIQIPDTDDDDGDFEPDDLPEGMVRCPICQKPMKEEQVFSHLNNCPDTTAQTSETGRGKRSRSNNAFSKPSQQRRKPPPKQSSPAPSRLPQLNYHLLKEPALKKKLQEIGIPVWGKKELLERRHLEWLHIWNSNCDSENPRNKRELLKELDTWEQTRGGRAQTTEARVMRKDFDAQGHATMHKNQFDDLIANARRKRESPKSDEVKEEASPTVAGAPDAEHRSEAQPTAEFFTQDVPKPLEGCADNIASIREKVELVNRTGDTLASVRLETISSRGMPASAAEDELPSGSSESAGIANPFTSPSRKVPMFALPEDPVVDVDNSTQV</sequence>
<keyword evidence="7 18" id="KW-0808">Transferase</keyword>
<feature type="region of interest" description="Disordered" evidence="19">
    <location>
        <begin position="344"/>
        <end position="387"/>
    </location>
</feature>
<dbReference type="SMART" id="SM00513">
    <property type="entry name" value="SAP"/>
    <property type="match status" value="1"/>
</dbReference>
<feature type="region of interest" description="Disordered" evidence="19">
    <location>
        <begin position="97"/>
        <end position="172"/>
    </location>
</feature>
<dbReference type="GO" id="GO:0061630">
    <property type="term" value="F:ubiquitin protein ligase activity"/>
    <property type="evidence" value="ECO:0007669"/>
    <property type="project" value="UniProtKB-UniRule"/>
</dbReference>
<keyword evidence="24" id="KW-1185">Reference proteome</keyword>
<dbReference type="PROSITE" id="PS50089">
    <property type="entry name" value="ZF_RING_2"/>
    <property type="match status" value="1"/>
</dbReference>
<protein>
    <recommendedName>
        <fullName evidence="6 18">Postreplication repair E3 ubiquitin-protein ligase RAD18</fullName>
        <ecNumber evidence="5 18">2.3.2.27</ecNumber>
    </recommendedName>
    <alternativeName>
        <fullName evidence="18">RING-type E3 ubiquitin transferase RAD18</fullName>
    </alternativeName>
</protein>
<dbReference type="InterPro" id="IPR017907">
    <property type="entry name" value="Znf_RING_CS"/>
</dbReference>
<feature type="domain" description="RING-type" evidence="20">
    <location>
        <begin position="30"/>
        <end position="68"/>
    </location>
</feature>
<dbReference type="InterPro" id="IPR004580">
    <property type="entry name" value="Rad18_fungi"/>
</dbReference>
<accession>A0A6A5ZQM6</accession>
<dbReference type="GO" id="GO:0005634">
    <property type="term" value="C:nucleus"/>
    <property type="evidence" value="ECO:0007669"/>
    <property type="project" value="UniProtKB-SubCell"/>
</dbReference>
<evidence type="ECO:0000256" key="7">
    <source>
        <dbReference type="ARBA" id="ARBA00022679"/>
    </source>
</evidence>
<evidence type="ECO:0000259" key="21">
    <source>
        <dbReference type="PROSITE" id="PS50800"/>
    </source>
</evidence>
<evidence type="ECO:0000256" key="12">
    <source>
        <dbReference type="ARBA" id="ARBA00022833"/>
    </source>
</evidence>
<keyword evidence="11 18" id="KW-0833">Ubl conjugation pathway</keyword>
<keyword evidence="14 17" id="KW-0234">DNA repair</keyword>
<keyword evidence="10 16" id="KW-0863">Zinc-finger</keyword>
<dbReference type="Pfam" id="PF02037">
    <property type="entry name" value="SAP"/>
    <property type="match status" value="1"/>
</dbReference>
<evidence type="ECO:0000256" key="17">
    <source>
        <dbReference type="PROSITE-ProRule" id="PRU01256"/>
    </source>
</evidence>
<dbReference type="InterPro" id="IPR039577">
    <property type="entry name" value="Rad18"/>
</dbReference>
<dbReference type="GO" id="GO:0097505">
    <property type="term" value="C:Rad6-Rad18 complex"/>
    <property type="evidence" value="ECO:0007669"/>
    <property type="project" value="TreeGrafter"/>
</dbReference>
<keyword evidence="8 18" id="KW-0479">Metal-binding</keyword>
<keyword evidence="12 18" id="KW-0862">Zinc</keyword>
<evidence type="ECO:0000256" key="15">
    <source>
        <dbReference type="ARBA" id="ARBA00023242"/>
    </source>
</evidence>
<dbReference type="InterPro" id="IPR006642">
    <property type="entry name" value="Rad18_UBZ4"/>
</dbReference>
<keyword evidence="13 18" id="KW-0238">DNA-binding</keyword>
<feature type="domain" description="UBZ4-type" evidence="22">
    <location>
        <begin position="172"/>
        <end position="199"/>
    </location>
</feature>
<dbReference type="SUPFAM" id="SSF57850">
    <property type="entry name" value="RING/U-box"/>
    <property type="match status" value="1"/>
</dbReference>
<dbReference type="EC" id="2.3.2.27" evidence="5 18"/>
<dbReference type="UniPathway" id="UPA00143"/>
<feature type="compositionally biased region" description="Acidic residues" evidence="19">
    <location>
        <begin position="155"/>
        <end position="169"/>
    </location>
</feature>
<keyword evidence="9 17" id="KW-0227">DNA damage</keyword>
<dbReference type="NCBIfam" id="TIGR00599">
    <property type="entry name" value="rad18"/>
    <property type="match status" value="1"/>
</dbReference>
<comment type="similarity">
    <text evidence="4 18">Belongs to the RAD18 family.</text>
</comment>
<dbReference type="InterPro" id="IPR001841">
    <property type="entry name" value="Znf_RING"/>
</dbReference>
<evidence type="ECO:0000256" key="2">
    <source>
        <dbReference type="ARBA" id="ARBA00004123"/>
    </source>
</evidence>
<feature type="region of interest" description="Disordered" evidence="19">
    <location>
        <begin position="190"/>
        <end position="238"/>
    </location>
</feature>
<keyword evidence="15 18" id="KW-0539">Nucleus</keyword>
<name>A0A6A5ZQM6_9PLEO</name>
<proteinExistence type="inferred from homology"/>
<evidence type="ECO:0000256" key="18">
    <source>
        <dbReference type="RuleBase" id="RU368093"/>
    </source>
</evidence>
<dbReference type="FunFam" id="3.30.40.10:FF:000172">
    <property type="entry name" value="E3 ubiquitin-protein ligase RAD18"/>
    <property type="match status" value="1"/>
</dbReference>
<evidence type="ECO:0000256" key="6">
    <source>
        <dbReference type="ARBA" id="ARBA00015551"/>
    </source>
</evidence>
<dbReference type="GO" id="GO:0006301">
    <property type="term" value="P:DNA damage tolerance"/>
    <property type="evidence" value="ECO:0007669"/>
    <property type="project" value="InterPro"/>
</dbReference>
<evidence type="ECO:0000256" key="19">
    <source>
        <dbReference type="SAM" id="MobiDB-lite"/>
    </source>
</evidence>
<feature type="domain" description="SAP" evidence="21">
    <location>
        <begin position="243"/>
        <end position="277"/>
    </location>
</feature>
<feature type="compositionally biased region" description="Basic and acidic residues" evidence="19">
    <location>
        <begin position="348"/>
        <end position="358"/>
    </location>
</feature>
<dbReference type="Gene3D" id="3.30.40.10">
    <property type="entry name" value="Zinc/RING finger domain, C3HC4 (zinc finger)"/>
    <property type="match status" value="1"/>
</dbReference>
<evidence type="ECO:0000256" key="1">
    <source>
        <dbReference type="ARBA" id="ARBA00000900"/>
    </source>
</evidence>
<dbReference type="Pfam" id="PF13923">
    <property type="entry name" value="zf-C3HC4_2"/>
    <property type="match status" value="1"/>
</dbReference>
<dbReference type="PANTHER" id="PTHR14134:SF2">
    <property type="entry name" value="E3 UBIQUITIN-PROTEIN LIGASE RAD18"/>
    <property type="match status" value="1"/>
</dbReference>
<comment type="function">
    <text evidence="18">E3 RING-finger protein, member of the UBC2/RAD6 epistasis group. Associates to the E2 ubiquitin conjugating enzyme UBC2/RAD6 to form the UBC2-RAD18 ubiquitin ligase complex involved in postreplicative repair (PRR) of damaged DNA.</text>
</comment>
<evidence type="ECO:0000259" key="20">
    <source>
        <dbReference type="PROSITE" id="PS50089"/>
    </source>
</evidence>
<evidence type="ECO:0000256" key="16">
    <source>
        <dbReference type="PROSITE-ProRule" id="PRU00175"/>
    </source>
</evidence>
<evidence type="ECO:0000256" key="8">
    <source>
        <dbReference type="ARBA" id="ARBA00022723"/>
    </source>
</evidence>
<feature type="compositionally biased region" description="Basic and acidic residues" evidence="19">
    <location>
        <begin position="97"/>
        <end position="107"/>
    </location>
</feature>
<evidence type="ECO:0000256" key="5">
    <source>
        <dbReference type="ARBA" id="ARBA00012483"/>
    </source>
</evidence>
<comment type="subcellular location">
    <subcellularLocation>
        <location evidence="2 18">Nucleus</location>
    </subcellularLocation>
</comment>
<evidence type="ECO:0000256" key="9">
    <source>
        <dbReference type="ARBA" id="ARBA00022763"/>
    </source>
</evidence>
<dbReference type="PROSITE" id="PS00518">
    <property type="entry name" value="ZF_RING_1"/>
    <property type="match status" value="1"/>
</dbReference>
<dbReference type="InterPro" id="IPR013083">
    <property type="entry name" value="Znf_RING/FYVE/PHD"/>
</dbReference>
<comment type="pathway">
    <text evidence="3 18">Protein modification; protein ubiquitination.</text>
</comment>
<dbReference type="PANTHER" id="PTHR14134">
    <property type="entry name" value="E3 UBIQUITIN-PROTEIN LIGASE RAD18"/>
    <property type="match status" value="1"/>
</dbReference>
<dbReference type="PROSITE" id="PS51908">
    <property type="entry name" value="ZF_UBZ4"/>
    <property type="match status" value="1"/>
</dbReference>
<dbReference type="SMART" id="SM00734">
    <property type="entry name" value="ZnF_Rad18"/>
    <property type="match status" value="1"/>
</dbReference>
<evidence type="ECO:0000313" key="24">
    <source>
        <dbReference type="Proteomes" id="UP000799770"/>
    </source>
</evidence>
<evidence type="ECO:0000256" key="3">
    <source>
        <dbReference type="ARBA" id="ARBA00004906"/>
    </source>
</evidence>
<evidence type="ECO:0000256" key="13">
    <source>
        <dbReference type="ARBA" id="ARBA00023125"/>
    </source>
</evidence>
<evidence type="ECO:0000313" key="23">
    <source>
        <dbReference type="EMBL" id="KAF2121445.1"/>
    </source>
</evidence>
<dbReference type="GO" id="GO:0006513">
    <property type="term" value="P:protein monoubiquitination"/>
    <property type="evidence" value="ECO:0007669"/>
    <property type="project" value="InterPro"/>
</dbReference>
<evidence type="ECO:0000256" key="10">
    <source>
        <dbReference type="ARBA" id="ARBA00022771"/>
    </source>
</evidence>
<feature type="region of interest" description="Disordered" evidence="19">
    <location>
        <begin position="424"/>
        <end position="475"/>
    </location>
</feature>
<dbReference type="PROSITE" id="PS50800">
    <property type="entry name" value="SAP"/>
    <property type="match status" value="1"/>
</dbReference>
<comment type="subunit">
    <text evidence="18">Interacts with E2 UBC2, forming a complex with ubiquitin ligase activity.</text>
</comment>
<dbReference type="GO" id="GO:0003697">
    <property type="term" value="F:single-stranded DNA binding"/>
    <property type="evidence" value="ECO:0007669"/>
    <property type="project" value="UniProtKB-UniRule"/>
</dbReference>
<dbReference type="AlphaFoldDB" id="A0A6A5ZQM6"/>
<dbReference type="SMART" id="SM00184">
    <property type="entry name" value="RING"/>
    <property type="match status" value="1"/>
</dbReference>
<dbReference type="InterPro" id="IPR003034">
    <property type="entry name" value="SAP_dom"/>
</dbReference>
<evidence type="ECO:0000256" key="11">
    <source>
        <dbReference type="ARBA" id="ARBA00022786"/>
    </source>
</evidence>
<gene>
    <name evidence="23" type="ORF">BDV96DRAFT_538180</name>
</gene>
<dbReference type="GO" id="GO:0006281">
    <property type="term" value="P:DNA repair"/>
    <property type="evidence" value="ECO:0007669"/>
    <property type="project" value="UniProtKB-KW"/>
</dbReference>
<evidence type="ECO:0000256" key="4">
    <source>
        <dbReference type="ARBA" id="ARBA00009506"/>
    </source>
</evidence>
<organism evidence="23 24">
    <name type="scientific">Lophiotrema nucula</name>
    <dbReference type="NCBI Taxonomy" id="690887"/>
    <lineage>
        <taxon>Eukaryota</taxon>
        <taxon>Fungi</taxon>
        <taxon>Dikarya</taxon>
        <taxon>Ascomycota</taxon>
        <taxon>Pezizomycotina</taxon>
        <taxon>Dothideomycetes</taxon>
        <taxon>Pleosporomycetidae</taxon>
        <taxon>Pleosporales</taxon>
        <taxon>Lophiotremataceae</taxon>
        <taxon>Lophiotrema</taxon>
    </lineage>
</organism>
<reference evidence="23" key="1">
    <citation type="journal article" date="2020" name="Stud. Mycol.">
        <title>101 Dothideomycetes genomes: a test case for predicting lifestyles and emergence of pathogens.</title>
        <authorList>
            <person name="Haridas S."/>
            <person name="Albert R."/>
            <person name="Binder M."/>
            <person name="Bloem J."/>
            <person name="Labutti K."/>
            <person name="Salamov A."/>
            <person name="Andreopoulos B."/>
            <person name="Baker S."/>
            <person name="Barry K."/>
            <person name="Bills G."/>
            <person name="Bluhm B."/>
            <person name="Cannon C."/>
            <person name="Castanera R."/>
            <person name="Culley D."/>
            <person name="Daum C."/>
            <person name="Ezra D."/>
            <person name="Gonzalez J."/>
            <person name="Henrissat B."/>
            <person name="Kuo A."/>
            <person name="Liang C."/>
            <person name="Lipzen A."/>
            <person name="Lutzoni F."/>
            <person name="Magnuson J."/>
            <person name="Mondo S."/>
            <person name="Nolan M."/>
            <person name="Ohm R."/>
            <person name="Pangilinan J."/>
            <person name="Park H.-J."/>
            <person name="Ramirez L."/>
            <person name="Alfaro M."/>
            <person name="Sun H."/>
            <person name="Tritt A."/>
            <person name="Yoshinaga Y."/>
            <person name="Zwiers L.-H."/>
            <person name="Turgeon B."/>
            <person name="Goodwin S."/>
            <person name="Spatafora J."/>
            <person name="Crous P."/>
            <person name="Grigoriev I."/>
        </authorList>
    </citation>
    <scope>NUCLEOTIDE SEQUENCE</scope>
    <source>
        <strain evidence="23">CBS 627.86</strain>
    </source>
</reference>